<proteinExistence type="predicted"/>
<name>A0A0A8ZQ38_ARUDO</name>
<reference evidence="1" key="2">
    <citation type="journal article" date="2015" name="Data Brief">
        <title>Shoot transcriptome of the giant reed, Arundo donax.</title>
        <authorList>
            <person name="Barrero R.A."/>
            <person name="Guerrero F.D."/>
            <person name="Moolhuijzen P."/>
            <person name="Goolsby J.A."/>
            <person name="Tidwell J."/>
            <person name="Bellgard S.E."/>
            <person name="Bellgard M.I."/>
        </authorList>
    </citation>
    <scope>NUCLEOTIDE SEQUENCE</scope>
    <source>
        <tissue evidence="1">Shoot tissue taken approximately 20 cm above the soil surface</tissue>
    </source>
</reference>
<accession>A0A0A8ZQ38</accession>
<reference evidence="1" key="1">
    <citation type="submission" date="2014-09" db="EMBL/GenBank/DDBJ databases">
        <authorList>
            <person name="Magalhaes I.L.F."/>
            <person name="Oliveira U."/>
            <person name="Santos F.R."/>
            <person name="Vidigal T.H.D.A."/>
            <person name="Brescovit A.D."/>
            <person name="Santos A.J."/>
        </authorList>
    </citation>
    <scope>NUCLEOTIDE SEQUENCE</scope>
    <source>
        <tissue evidence="1">Shoot tissue taken approximately 20 cm above the soil surface</tissue>
    </source>
</reference>
<evidence type="ECO:0000313" key="1">
    <source>
        <dbReference type="EMBL" id="JAD36947.1"/>
    </source>
</evidence>
<organism evidence="1">
    <name type="scientific">Arundo donax</name>
    <name type="common">Giant reed</name>
    <name type="synonym">Donax arundinaceus</name>
    <dbReference type="NCBI Taxonomy" id="35708"/>
    <lineage>
        <taxon>Eukaryota</taxon>
        <taxon>Viridiplantae</taxon>
        <taxon>Streptophyta</taxon>
        <taxon>Embryophyta</taxon>
        <taxon>Tracheophyta</taxon>
        <taxon>Spermatophyta</taxon>
        <taxon>Magnoliopsida</taxon>
        <taxon>Liliopsida</taxon>
        <taxon>Poales</taxon>
        <taxon>Poaceae</taxon>
        <taxon>PACMAD clade</taxon>
        <taxon>Arundinoideae</taxon>
        <taxon>Arundineae</taxon>
        <taxon>Arundo</taxon>
    </lineage>
</organism>
<dbReference type="AlphaFoldDB" id="A0A0A8ZQ38"/>
<protein>
    <submittedName>
        <fullName evidence="1">Uncharacterized protein</fullName>
    </submittedName>
</protein>
<sequence>MLTSKQPLKNYVLMSSQ</sequence>
<dbReference type="EMBL" id="GBRH01260948">
    <property type="protein sequence ID" value="JAD36947.1"/>
    <property type="molecule type" value="Transcribed_RNA"/>
</dbReference>